<reference evidence="2" key="1">
    <citation type="journal article" date="2019" name="Int. J. Syst. Evol. Microbiol.">
        <title>The Global Catalogue of Microorganisms (GCM) 10K type strain sequencing project: providing services to taxonomists for standard genome sequencing and annotation.</title>
        <authorList>
            <consortium name="The Broad Institute Genomics Platform"/>
            <consortium name="The Broad Institute Genome Sequencing Center for Infectious Disease"/>
            <person name="Wu L."/>
            <person name="Ma J."/>
        </authorList>
    </citation>
    <scope>NUCLEOTIDE SEQUENCE [LARGE SCALE GENOMIC DNA]</scope>
    <source>
        <strain evidence="2">TISTR 2466</strain>
    </source>
</reference>
<evidence type="ECO:0008006" key="3">
    <source>
        <dbReference type="Google" id="ProtNLM"/>
    </source>
</evidence>
<evidence type="ECO:0000313" key="2">
    <source>
        <dbReference type="Proteomes" id="UP001597399"/>
    </source>
</evidence>
<gene>
    <name evidence="1" type="ORF">ACFSUE_08770</name>
</gene>
<proteinExistence type="predicted"/>
<protein>
    <recommendedName>
        <fullName evidence="3">KTSC domain-containing protein</fullName>
    </recommendedName>
</protein>
<dbReference type="Proteomes" id="UP001597399">
    <property type="component" value="Unassembled WGS sequence"/>
</dbReference>
<keyword evidence="2" id="KW-1185">Reference proteome</keyword>
<name>A0ABW5S2U7_9BACL</name>
<sequence>MRHDLLEEHKALFDDTIDRNNSYLVSYSRDGIFTVLGGNPPENFYLSFEDYKKKVCAKYGVSESDFMVPVEE</sequence>
<comment type="caution">
    <text evidence="1">The sequence shown here is derived from an EMBL/GenBank/DDBJ whole genome shotgun (WGS) entry which is preliminary data.</text>
</comment>
<dbReference type="EMBL" id="JBHUMQ010000019">
    <property type="protein sequence ID" value="MFD2693713.1"/>
    <property type="molecule type" value="Genomic_DNA"/>
</dbReference>
<evidence type="ECO:0000313" key="1">
    <source>
        <dbReference type="EMBL" id="MFD2693713.1"/>
    </source>
</evidence>
<organism evidence="1 2">
    <name type="scientific">Sporolactobacillus shoreicorticis</name>
    <dbReference type="NCBI Taxonomy" id="1923877"/>
    <lineage>
        <taxon>Bacteria</taxon>
        <taxon>Bacillati</taxon>
        <taxon>Bacillota</taxon>
        <taxon>Bacilli</taxon>
        <taxon>Bacillales</taxon>
        <taxon>Sporolactobacillaceae</taxon>
        <taxon>Sporolactobacillus</taxon>
    </lineage>
</organism>
<accession>A0ABW5S2U7</accession>
<dbReference type="RefSeq" id="WP_253064858.1">
    <property type="nucleotide sequence ID" value="NZ_JAMXWM010000032.1"/>
</dbReference>